<protein>
    <recommendedName>
        <fullName evidence="7">RNA 2-O ribose methyltransferase substrate binding domain-containing protein</fullName>
    </recommendedName>
</protein>
<feature type="compositionally biased region" description="Polar residues" evidence="4">
    <location>
        <begin position="54"/>
        <end position="65"/>
    </location>
</feature>
<evidence type="ECO:0000256" key="2">
    <source>
        <dbReference type="ARBA" id="ARBA00022552"/>
    </source>
</evidence>
<evidence type="ECO:0000256" key="4">
    <source>
        <dbReference type="SAM" id="MobiDB-lite"/>
    </source>
</evidence>
<evidence type="ECO:0000313" key="6">
    <source>
        <dbReference type="Proteomes" id="UP001516023"/>
    </source>
</evidence>
<dbReference type="InterPro" id="IPR029064">
    <property type="entry name" value="Ribosomal_eL30-like_sf"/>
</dbReference>
<dbReference type="InterPro" id="IPR047182">
    <property type="entry name" value="MRM1"/>
</dbReference>
<dbReference type="Gene3D" id="3.30.1330.30">
    <property type="match status" value="1"/>
</dbReference>
<feature type="region of interest" description="Disordered" evidence="4">
    <location>
        <begin position="1"/>
        <end position="160"/>
    </location>
</feature>
<dbReference type="InterPro" id="IPR047261">
    <property type="entry name" value="MRM1_MeTrfase_dom"/>
</dbReference>
<keyword evidence="6" id="KW-1185">Reference proteome</keyword>
<keyword evidence="3" id="KW-0949">S-adenosyl-L-methionine</keyword>
<gene>
    <name evidence="5" type="ORF">HJC23_012007</name>
</gene>
<reference evidence="5 6" key="1">
    <citation type="journal article" date="2020" name="G3 (Bethesda)">
        <title>Improved Reference Genome for Cyclotella cryptica CCMP332, a Model for Cell Wall Morphogenesis, Salinity Adaptation, and Lipid Production in Diatoms (Bacillariophyta).</title>
        <authorList>
            <person name="Roberts W.R."/>
            <person name="Downey K.M."/>
            <person name="Ruck E.C."/>
            <person name="Traller J.C."/>
            <person name="Alverson A.J."/>
        </authorList>
    </citation>
    <scope>NUCLEOTIDE SEQUENCE [LARGE SCALE GENOMIC DNA]</scope>
    <source>
        <strain evidence="5 6">CCMP332</strain>
    </source>
</reference>
<dbReference type="InterPro" id="IPR029028">
    <property type="entry name" value="Alpha/beta_knot_MTases"/>
</dbReference>
<dbReference type="PANTHER" id="PTHR46103:SF1">
    <property type="entry name" value="RRNA METHYLTRANSFERASE 1, MITOCHONDRIAL"/>
    <property type="match status" value="1"/>
</dbReference>
<dbReference type="AlphaFoldDB" id="A0ABD3QQJ8"/>
<keyword evidence="2" id="KW-0698">rRNA processing</keyword>
<proteinExistence type="inferred from homology"/>
<accession>A0ABD3QQJ8</accession>
<name>A0ABD3QQJ8_9STRA</name>
<dbReference type="EMBL" id="JABMIG020000018">
    <property type="protein sequence ID" value="KAL3802683.1"/>
    <property type="molecule type" value="Genomic_DNA"/>
</dbReference>
<feature type="compositionally biased region" description="Basic and acidic residues" evidence="4">
    <location>
        <begin position="91"/>
        <end position="128"/>
    </location>
</feature>
<dbReference type="SUPFAM" id="SSF75217">
    <property type="entry name" value="alpha/beta knot"/>
    <property type="match status" value="1"/>
</dbReference>
<evidence type="ECO:0008006" key="7">
    <source>
        <dbReference type="Google" id="ProtNLM"/>
    </source>
</evidence>
<evidence type="ECO:0000256" key="1">
    <source>
        <dbReference type="ARBA" id="ARBA00007228"/>
    </source>
</evidence>
<dbReference type="PANTHER" id="PTHR46103">
    <property type="entry name" value="RRNA METHYLTRANSFERASE 1, MITOCHONDRIAL"/>
    <property type="match status" value="1"/>
</dbReference>
<dbReference type="InterPro" id="IPR029026">
    <property type="entry name" value="tRNA_m1G_MTases_N"/>
</dbReference>
<organism evidence="5 6">
    <name type="scientific">Cyclotella cryptica</name>
    <dbReference type="NCBI Taxonomy" id="29204"/>
    <lineage>
        <taxon>Eukaryota</taxon>
        <taxon>Sar</taxon>
        <taxon>Stramenopiles</taxon>
        <taxon>Ochrophyta</taxon>
        <taxon>Bacillariophyta</taxon>
        <taxon>Coscinodiscophyceae</taxon>
        <taxon>Thalassiosirophycidae</taxon>
        <taxon>Stephanodiscales</taxon>
        <taxon>Stephanodiscaceae</taxon>
        <taxon>Cyclotella</taxon>
    </lineage>
</organism>
<dbReference type="GO" id="GO:0006364">
    <property type="term" value="P:rRNA processing"/>
    <property type="evidence" value="ECO:0007669"/>
    <property type="project" value="UniProtKB-KW"/>
</dbReference>
<dbReference type="Proteomes" id="UP001516023">
    <property type="component" value="Unassembled WGS sequence"/>
</dbReference>
<evidence type="ECO:0000313" key="5">
    <source>
        <dbReference type="EMBL" id="KAL3802683.1"/>
    </source>
</evidence>
<comment type="caution">
    <text evidence="5">The sequence shown here is derived from an EMBL/GenBank/DDBJ whole genome shotgun (WGS) entry which is preliminary data.</text>
</comment>
<sequence length="574" mass="62096">MWAIPSSTPQQQQRPASGWSDSRRGRRDSDFDDNDGFGALDESQRRPARPARRSNSPSVDRSSGSGWDDFGVDNDSSFEPYVYDKPTSGDGGRRGRDFGSRERSSRDRGNRAKYGGRGDNRPRGENVGRGRGGGRGSDRGGRRFDRGGGNEREDSKSNMQSSLNTVKINLKQIENAGYEHLYGMAPVLNALKANVRDFSLPQDDEESEEKEVLELQRRLSAVDGASWEDQDDVTEIRPAKTNIKPEAKLAPCLFVQEGTLDNTKRSFRSAVKNEASSEILSLAQQIKSLNVVEVDKGVLNTLCGNRPHQGFVLRCGGLEFTPLKSGSLPLPKAGDRLPSLWLALDEVVDPQNLGALLRSAFFLGGGPGVIEEDPDKSMTDRGIGAGNGVGILVCSKNSSPLTPTVSAASAGALEFMTVYSTSNLPKLLNKARDDGWRVLGAAAEAPDTDSNSKRKGHNTRRSIVSNDWDLVEDDDDENDHNSNIVEYNTAPLPLQELEQKCYDLREVEAGPPTVLVLGSEGSGLRTLVGRACTGFVKIPGGLNVDSDTQAGVDSLNVSFPSGGVKNEFPVPTKS</sequence>
<evidence type="ECO:0000256" key="3">
    <source>
        <dbReference type="ARBA" id="ARBA00022691"/>
    </source>
</evidence>
<feature type="compositionally biased region" description="Basic and acidic residues" evidence="4">
    <location>
        <begin position="136"/>
        <end position="156"/>
    </location>
</feature>
<comment type="similarity">
    <text evidence="1">Belongs to the class IV-like SAM-binding methyltransferase superfamily. RNA methyltransferase TrmH family.</text>
</comment>
<dbReference type="CDD" id="cd18105">
    <property type="entry name" value="SpoU-like_MRM1"/>
    <property type="match status" value="1"/>
</dbReference>
<feature type="compositionally biased region" description="Polar residues" evidence="4">
    <location>
        <begin position="1"/>
        <end position="15"/>
    </location>
</feature>
<dbReference type="Gene3D" id="3.40.1280.10">
    <property type="match status" value="1"/>
</dbReference>